<keyword evidence="1" id="KW-0597">Phosphoprotein</keyword>
<dbReference type="PROSITE" id="PS50110">
    <property type="entry name" value="RESPONSE_REGULATORY"/>
    <property type="match status" value="1"/>
</dbReference>
<dbReference type="Gene3D" id="1.10.3210.10">
    <property type="entry name" value="Hypothetical protein af1432"/>
    <property type="match status" value="1"/>
</dbReference>
<dbReference type="Proteomes" id="UP000444316">
    <property type="component" value="Unassembled WGS sequence"/>
</dbReference>
<gene>
    <name evidence="4" type="ORF">GTP23_12170</name>
</gene>
<dbReference type="EMBL" id="WWCL01000002">
    <property type="protein sequence ID" value="MYN45803.1"/>
    <property type="molecule type" value="Genomic_DNA"/>
</dbReference>
<accession>A0A845HXR9</accession>
<dbReference type="GO" id="GO:0000160">
    <property type="term" value="P:phosphorelay signal transduction system"/>
    <property type="evidence" value="ECO:0007669"/>
    <property type="project" value="InterPro"/>
</dbReference>
<dbReference type="PANTHER" id="PTHR45228:SF5">
    <property type="entry name" value="CYCLIC DI-GMP PHOSPHODIESTERASE VC_1348-RELATED"/>
    <property type="match status" value="1"/>
</dbReference>
<evidence type="ECO:0000256" key="1">
    <source>
        <dbReference type="PROSITE-ProRule" id="PRU00169"/>
    </source>
</evidence>
<reference evidence="4" key="1">
    <citation type="submission" date="2019-12" db="EMBL/GenBank/DDBJ databases">
        <title>Novel species isolated from a subtropical stream in China.</title>
        <authorList>
            <person name="Lu H."/>
        </authorList>
    </citation>
    <scope>NUCLEOTIDE SEQUENCE [LARGE SCALE GENOMIC DNA]</scope>
    <source>
        <strain evidence="4">FT93W</strain>
    </source>
</reference>
<organism evidence="4 5">
    <name type="scientific">Duganella fentianensis</name>
    <dbReference type="NCBI Taxonomy" id="2692177"/>
    <lineage>
        <taxon>Bacteria</taxon>
        <taxon>Pseudomonadati</taxon>
        <taxon>Pseudomonadota</taxon>
        <taxon>Betaproteobacteria</taxon>
        <taxon>Burkholderiales</taxon>
        <taxon>Oxalobacteraceae</taxon>
        <taxon>Telluria group</taxon>
        <taxon>Duganella</taxon>
    </lineage>
</organism>
<dbReference type="AlphaFoldDB" id="A0A845HXR9"/>
<sequence length="333" mass="36815">MQKIILAIDDEPNNLNLLLQVMRDKYRLVFANNGAKGLELASRIQPDLILLDIMMPGLDGYEVCRRLKADARVSHIPVIFLTAMTATEDEARGFDAGAVDYVQKPISVPILLRRVATHLSLVHLNDVARARREAVYMLGEAGHYNDNDTGAHIWRMAAYACTLASTLGWASERVEQLELAAPLHDTGKIGVPSAILKAPRTLTPDEWEVMKRHTEIGAQILQSGNGEIFAMARDVALSHHERWDGTGYPHGLAGTAIPEAARLVAVADVFDALTMQRPYKAAWSLSDTCDFIRAGKGLHFDPQMVDAFEHALPELIRIRADWAEQTQAREPAA</sequence>
<dbReference type="Gene3D" id="3.40.50.2300">
    <property type="match status" value="1"/>
</dbReference>
<keyword evidence="5" id="KW-1185">Reference proteome</keyword>
<evidence type="ECO:0000313" key="4">
    <source>
        <dbReference type="EMBL" id="MYN45803.1"/>
    </source>
</evidence>
<proteinExistence type="predicted"/>
<dbReference type="RefSeq" id="WP_161035353.1">
    <property type="nucleotide sequence ID" value="NZ_WWCL01000002.1"/>
</dbReference>
<dbReference type="SMART" id="SM00448">
    <property type="entry name" value="REC"/>
    <property type="match status" value="1"/>
</dbReference>
<feature type="domain" description="HD-GYP" evidence="3">
    <location>
        <begin position="127"/>
        <end position="324"/>
    </location>
</feature>
<dbReference type="InterPro" id="IPR001789">
    <property type="entry name" value="Sig_transdc_resp-reg_receiver"/>
</dbReference>
<dbReference type="Pfam" id="PF00072">
    <property type="entry name" value="Response_reg"/>
    <property type="match status" value="1"/>
</dbReference>
<evidence type="ECO:0000259" key="3">
    <source>
        <dbReference type="PROSITE" id="PS51832"/>
    </source>
</evidence>
<feature type="domain" description="Response regulatory" evidence="2">
    <location>
        <begin position="4"/>
        <end position="119"/>
    </location>
</feature>
<dbReference type="Pfam" id="PF13487">
    <property type="entry name" value="HD_5"/>
    <property type="match status" value="1"/>
</dbReference>
<evidence type="ECO:0000259" key="2">
    <source>
        <dbReference type="PROSITE" id="PS50110"/>
    </source>
</evidence>
<name>A0A845HXR9_9BURK</name>
<dbReference type="SUPFAM" id="SSF109604">
    <property type="entry name" value="HD-domain/PDEase-like"/>
    <property type="match status" value="1"/>
</dbReference>
<dbReference type="InterPro" id="IPR052020">
    <property type="entry name" value="Cyclic_di-GMP/3'3'-cGAMP_PDE"/>
</dbReference>
<dbReference type="InterPro" id="IPR003607">
    <property type="entry name" value="HD/PDEase_dom"/>
</dbReference>
<evidence type="ECO:0000313" key="5">
    <source>
        <dbReference type="Proteomes" id="UP000444316"/>
    </source>
</evidence>
<feature type="modified residue" description="4-aspartylphosphate" evidence="1">
    <location>
        <position position="52"/>
    </location>
</feature>
<dbReference type="GO" id="GO:0008081">
    <property type="term" value="F:phosphoric diester hydrolase activity"/>
    <property type="evidence" value="ECO:0007669"/>
    <property type="project" value="UniProtKB-ARBA"/>
</dbReference>
<dbReference type="InterPro" id="IPR011006">
    <property type="entry name" value="CheY-like_superfamily"/>
</dbReference>
<dbReference type="CDD" id="cd19920">
    <property type="entry name" value="REC_PA4781-like"/>
    <property type="match status" value="1"/>
</dbReference>
<dbReference type="PANTHER" id="PTHR45228">
    <property type="entry name" value="CYCLIC DI-GMP PHOSPHODIESTERASE TM_0186-RELATED"/>
    <property type="match status" value="1"/>
</dbReference>
<dbReference type="InterPro" id="IPR037522">
    <property type="entry name" value="HD_GYP_dom"/>
</dbReference>
<dbReference type="PROSITE" id="PS51832">
    <property type="entry name" value="HD_GYP"/>
    <property type="match status" value="1"/>
</dbReference>
<protein>
    <submittedName>
        <fullName evidence="4">Response regulator</fullName>
    </submittedName>
</protein>
<dbReference type="CDD" id="cd00077">
    <property type="entry name" value="HDc"/>
    <property type="match status" value="1"/>
</dbReference>
<dbReference type="SUPFAM" id="SSF52172">
    <property type="entry name" value="CheY-like"/>
    <property type="match status" value="1"/>
</dbReference>
<comment type="caution">
    <text evidence="4">The sequence shown here is derived from an EMBL/GenBank/DDBJ whole genome shotgun (WGS) entry which is preliminary data.</text>
</comment>
<dbReference type="SMART" id="SM00471">
    <property type="entry name" value="HDc"/>
    <property type="match status" value="1"/>
</dbReference>